<evidence type="ECO:0000313" key="5">
    <source>
        <dbReference type="EMBL" id="GHD99732.1"/>
    </source>
</evidence>
<feature type="domain" description="CBS" evidence="4">
    <location>
        <begin position="1"/>
        <end position="48"/>
    </location>
</feature>
<reference evidence="5" key="1">
    <citation type="journal article" date="2014" name="Int. J. Syst. Evol. Microbiol.">
        <title>Complete genome sequence of Corynebacterium casei LMG S-19264T (=DSM 44701T), isolated from a smear-ripened cheese.</title>
        <authorList>
            <consortium name="US DOE Joint Genome Institute (JGI-PGF)"/>
            <person name="Walter F."/>
            <person name="Albersmeier A."/>
            <person name="Kalinowski J."/>
            <person name="Ruckert C."/>
        </authorList>
    </citation>
    <scope>NUCLEOTIDE SEQUENCE</scope>
    <source>
        <strain evidence="5">CGMCC 1.10859</strain>
    </source>
</reference>
<evidence type="ECO:0000259" key="4">
    <source>
        <dbReference type="PROSITE" id="PS51371"/>
    </source>
</evidence>
<dbReference type="RefSeq" id="WP_092163929.1">
    <property type="nucleotide sequence ID" value="NZ_BNAB01000002.1"/>
</dbReference>
<dbReference type="CDD" id="cd04629">
    <property type="entry name" value="CBS_pair_bac"/>
    <property type="match status" value="1"/>
</dbReference>
<dbReference type="PANTHER" id="PTHR43080:SF26">
    <property type="entry name" value="REGULATORY PROTEIN"/>
    <property type="match status" value="1"/>
</dbReference>
<keyword evidence="7" id="KW-1185">Reference proteome</keyword>
<keyword evidence="1 2" id="KW-0129">CBS domain</keyword>
<proteinExistence type="predicted"/>
<name>A0AAN4UPE4_9RHOB</name>
<dbReference type="AlphaFoldDB" id="A0AAN4UPE4"/>
<evidence type="ECO:0000256" key="3">
    <source>
        <dbReference type="SAM" id="MobiDB-lite"/>
    </source>
</evidence>
<dbReference type="InterPro" id="IPR044729">
    <property type="entry name" value="CBS_bac"/>
</dbReference>
<gene>
    <name evidence="5" type="ORF">GCM10008024_08290</name>
    <name evidence="6" type="ORF">SAMN05444006_10248</name>
</gene>
<dbReference type="PROSITE" id="PS51371">
    <property type="entry name" value="CBS"/>
    <property type="match status" value="2"/>
</dbReference>
<comment type="caution">
    <text evidence="5">The sequence shown here is derived from an EMBL/GenBank/DDBJ whole genome shotgun (WGS) entry which is preliminary data.</text>
</comment>
<reference evidence="5" key="3">
    <citation type="submission" date="2023-06" db="EMBL/GenBank/DDBJ databases">
        <authorList>
            <person name="Sun Q."/>
            <person name="Zhou Y."/>
        </authorList>
    </citation>
    <scope>NUCLEOTIDE SEQUENCE</scope>
    <source>
        <strain evidence="5">CGMCC 1.10859</strain>
    </source>
</reference>
<organism evidence="5 8">
    <name type="scientific">Allgaiera indica</name>
    <dbReference type="NCBI Taxonomy" id="765699"/>
    <lineage>
        <taxon>Bacteria</taxon>
        <taxon>Pseudomonadati</taxon>
        <taxon>Pseudomonadota</taxon>
        <taxon>Alphaproteobacteria</taxon>
        <taxon>Rhodobacterales</taxon>
        <taxon>Paracoccaceae</taxon>
        <taxon>Allgaiera</taxon>
    </lineage>
</organism>
<dbReference type="Proteomes" id="UP000199541">
    <property type="component" value="Unassembled WGS sequence"/>
</dbReference>
<evidence type="ECO:0000313" key="7">
    <source>
        <dbReference type="Proteomes" id="UP000199541"/>
    </source>
</evidence>
<evidence type="ECO:0000313" key="8">
    <source>
        <dbReference type="Proteomes" id="UP000634647"/>
    </source>
</evidence>
<sequence>MEILHAMRILLEHRMSGAPVVDADGRLVGVLSKKDCLRAALQGAYHQEWGGQVATFMSTDPETLDADLDLVIAAERVLASLYRRFPVLRDGAVVGQISRADILRALLENWSPPTAPRRARERPPASHPPGMARSQQGTLIAPFAVLPGGPAHGARGLPAPDRHP</sequence>
<dbReference type="InterPro" id="IPR051257">
    <property type="entry name" value="Diverse_CBS-Domain"/>
</dbReference>
<feature type="region of interest" description="Disordered" evidence="3">
    <location>
        <begin position="113"/>
        <end position="164"/>
    </location>
</feature>
<dbReference type="Pfam" id="PF00571">
    <property type="entry name" value="CBS"/>
    <property type="match status" value="2"/>
</dbReference>
<dbReference type="PANTHER" id="PTHR43080">
    <property type="entry name" value="CBS DOMAIN-CONTAINING PROTEIN CBSX3, MITOCHONDRIAL"/>
    <property type="match status" value="1"/>
</dbReference>
<protein>
    <submittedName>
        <fullName evidence="6">CBS domain-containing protein</fullName>
    </submittedName>
</protein>
<evidence type="ECO:0000256" key="1">
    <source>
        <dbReference type="ARBA" id="ARBA00023122"/>
    </source>
</evidence>
<evidence type="ECO:0000313" key="6">
    <source>
        <dbReference type="EMBL" id="SDW19586.1"/>
    </source>
</evidence>
<dbReference type="SUPFAM" id="SSF54631">
    <property type="entry name" value="CBS-domain pair"/>
    <property type="match status" value="1"/>
</dbReference>
<dbReference type="EMBL" id="BNAB01000002">
    <property type="protein sequence ID" value="GHD99732.1"/>
    <property type="molecule type" value="Genomic_DNA"/>
</dbReference>
<feature type="domain" description="CBS" evidence="4">
    <location>
        <begin position="57"/>
        <end position="114"/>
    </location>
</feature>
<dbReference type="InterPro" id="IPR046342">
    <property type="entry name" value="CBS_dom_sf"/>
</dbReference>
<dbReference type="Gene3D" id="3.10.580.10">
    <property type="entry name" value="CBS-domain"/>
    <property type="match status" value="1"/>
</dbReference>
<dbReference type="InterPro" id="IPR000644">
    <property type="entry name" value="CBS_dom"/>
</dbReference>
<accession>A0AAN4UPE4</accession>
<evidence type="ECO:0000256" key="2">
    <source>
        <dbReference type="PROSITE-ProRule" id="PRU00703"/>
    </source>
</evidence>
<dbReference type="Proteomes" id="UP000634647">
    <property type="component" value="Unassembled WGS sequence"/>
</dbReference>
<dbReference type="SMART" id="SM00116">
    <property type="entry name" value="CBS"/>
    <property type="match status" value="2"/>
</dbReference>
<reference evidence="6 7" key="2">
    <citation type="submission" date="2016-10" db="EMBL/GenBank/DDBJ databases">
        <authorList>
            <person name="Varghese N."/>
            <person name="Submissions S."/>
        </authorList>
    </citation>
    <scope>NUCLEOTIDE SEQUENCE [LARGE SCALE GENOMIC DNA]</scope>
    <source>
        <strain evidence="6 7">DSM 24802</strain>
    </source>
</reference>
<dbReference type="EMBL" id="FNOB01000002">
    <property type="protein sequence ID" value="SDW19586.1"/>
    <property type="molecule type" value="Genomic_DNA"/>
</dbReference>